<dbReference type="AlphaFoldDB" id="A0A1B6D9B1"/>
<name>A0A1B6D9B1_9HEMI</name>
<dbReference type="Gene3D" id="2.60.40.10">
    <property type="entry name" value="Immunoglobulins"/>
    <property type="match status" value="2"/>
</dbReference>
<protein>
    <recommendedName>
        <fullName evidence="2">Ig-like domain-containing protein</fullName>
    </recommendedName>
</protein>
<evidence type="ECO:0000313" key="3">
    <source>
        <dbReference type="EMBL" id="JAS22267.1"/>
    </source>
</evidence>
<dbReference type="InterPro" id="IPR013783">
    <property type="entry name" value="Ig-like_fold"/>
</dbReference>
<gene>
    <name evidence="3" type="ORF">g.407</name>
</gene>
<dbReference type="PROSITE" id="PS50835">
    <property type="entry name" value="IG_LIKE"/>
    <property type="match status" value="2"/>
</dbReference>
<sequence length="265" mass="29443">MLCQLIYNIITTGFYFVIVLAFESSQRGPNFIMEPSTRIEFSNSSGGWIDCSASGNPPPTLDWLAVDGNTVADVPGIRRVLRNGTLVLLPFPADAYRQDIHSTVYKCMASNSVGRIISREVHVRAVVTQGYKVSVEVLAATRGCTAILQCIVDRSVRDLVRVVSWVQEPGFYIYPSLQGDGKFHVLTSGELLVHNIEYNDQFPSYRCRTRHKLTRQVEVSSPANVRISENRGMVSPVIIDRHCHSTCGPGRRSSTALCGPWMSFS</sequence>
<organism evidence="3">
    <name type="scientific">Clastoptera arizonana</name>
    <name type="common">Arizona spittle bug</name>
    <dbReference type="NCBI Taxonomy" id="38151"/>
    <lineage>
        <taxon>Eukaryota</taxon>
        <taxon>Metazoa</taxon>
        <taxon>Ecdysozoa</taxon>
        <taxon>Arthropoda</taxon>
        <taxon>Hexapoda</taxon>
        <taxon>Insecta</taxon>
        <taxon>Pterygota</taxon>
        <taxon>Neoptera</taxon>
        <taxon>Paraneoptera</taxon>
        <taxon>Hemiptera</taxon>
        <taxon>Auchenorrhyncha</taxon>
        <taxon>Cercopoidea</taxon>
        <taxon>Clastopteridae</taxon>
        <taxon>Clastoptera</taxon>
    </lineage>
</organism>
<keyword evidence="1" id="KW-0472">Membrane</keyword>
<dbReference type="SUPFAM" id="SSF48726">
    <property type="entry name" value="Immunoglobulin"/>
    <property type="match status" value="2"/>
</dbReference>
<reference evidence="3" key="1">
    <citation type="submission" date="2015-12" db="EMBL/GenBank/DDBJ databases">
        <title>De novo transcriptome assembly of four potential Pierce s Disease insect vectors from Arizona vineyards.</title>
        <authorList>
            <person name="Tassone E.E."/>
        </authorList>
    </citation>
    <scope>NUCLEOTIDE SEQUENCE</scope>
</reference>
<feature type="domain" description="Ig-like" evidence="2">
    <location>
        <begin position="143"/>
        <end position="220"/>
    </location>
</feature>
<dbReference type="InterPro" id="IPR007110">
    <property type="entry name" value="Ig-like_dom"/>
</dbReference>
<dbReference type="FunFam" id="2.60.40.10:FF:000230">
    <property type="entry name" value="Down syndrome cell adhesion molecule, isoform D"/>
    <property type="match status" value="1"/>
</dbReference>
<accession>A0A1B6D9B1</accession>
<keyword evidence="1" id="KW-1133">Transmembrane helix</keyword>
<feature type="domain" description="Ig-like" evidence="2">
    <location>
        <begin position="29"/>
        <end position="118"/>
    </location>
</feature>
<evidence type="ECO:0000256" key="1">
    <source>
        <dbReference type="SAM" id="Phobius"/>
    </source>
</evidence>
<feature type="transmembrane region" description="Helical" evidence="1">
    <location>
        <begin position="6"/>
        <end position="23"/>
    </location>
</feature>
<evidence type="ECO:0000259" key="2">
    <source>
        <dbReference type="PROSITE" id="PS50835"/>
    </source>
</evidence>
<dbReference type="EMBL" id="GEDC01015031">
    <property type="protein sequence ID" value="JAS22267.1"/>
    <property type="molecule type" value="Transcribed_RNA"/>
</dbReference>
<proteinExistence type="predicted"/>
<keyword evidence="1" id="KW-0812">Transmembrane</keyword>
<dbReference type="InterPro" id="IPR036179">
    <property type="entry name" value="Ig-like_dom_sf"/>
</dbReference>